<dbReference type="Gene3D" id="2.30.30.40">
    <property type="entry name" value="SH3 Domains"/>
    <property type="match status" value="1"/>
</dbReference>
<evidence type="ECO:0008006" key="4">
    <source>
        <dbReference type="Google" id="ProtNLM"/>
    </source>
</evidence>
<reference evidence="2" key="1">
    <citation type="submission" date="2020-05" db="EMBL/GenBank/DDBJ databases">
        <title>Phylogenomic resolution of chytrid fungi.</title>
        <authorList>
            <person name="Stajich J.E."/>
            <person name="Amses K."/>
            <person name="Simmons R."/>
            <person name="Seto K."/>
            <person name="Myers J."/>
            <person name="Bonds A."/>
            <person name="Quandt C.A."/>
            <person name="Barry K."/>
            <person name="Liu P."/>
            <person name="Grigoriev I."/>
            <person name="Longcore J.E."/>
            <person name="James T.Y."/>
        </authorList>
    </citation>
    <scope>NUCLEOTIDE SEQUENCE</scope>
    <source>
        <strain evidence="2">JEL0318</strain>
    </source>
</reference>
<evidence type="ECO:0000256" key="1">
    <source>
        <dbReference type="SAM" id="Phobius"/>
    </source>
</evidence>
<evidence type="ECO:0000313" key="2">
    <source>
        <dbReference type="EMBL" id="KAJ3051797.1"/>
    </source>
</evidence>
<accession>A0AAD5X629</accession>
<keyword evidence="1" id="KW-0812">Transmembrane</keyword>
<feature type="transmembrane region" description="Helical" evidence="1">
    <location>
        <begin position="225"/>
        <end position="249"/>
    </location>
</feature>
<gene>
    <name evidence="2" type="ORF">HK097_007186</name>
</gene>
<keyword evidence="1" id="KW-1133">Transmembrane helix</keyword>
<keyword evidence="1" id="KW-0472">Membrane</keyword>
<keyword evidence="3" id="KW-1185">Reference proteome</keyword>
<dbReference type="SUPFAM" id="SSF50044">
    <property type="entry name" value="SH3-domain"/>
    <property type="match status" value="1"/>
</dbReference>
<dbReference type="AlphaFoldDB" id="A0AAD5X629"/>
<comment type="caution">
    <text evidence="2">The sequence shown here is derived from an EMBL/GenBank/DDBJ whole genome shotgun (WGS) entry which is preliminary data.</text>
</comment>
<name>A0AAD5X629_9FUNG</name>
<sequence>MSCTAFRTFYNNLAATPATEATLPSAGCCTSTLGSAILTCTGATITGINLSSVTAGPLAGTLGSLTGFTGLTSFSLAGQANVAGTITALPAAAAVGGVTLDLSGSGITQISPAALANVAACTPSTGLCVTGLGAVENLCQALPCAGISSSLPLSSSLSTRIATRTGGAGAAPTGTDIVPAPIPTDPQVIASVSQYILGTTTTTSTTRPWTGLPQNSFAIDTKTNVLWYALAGIAGASLIILSALLLVSWRQKSGRLSRAATLKRSLSRRGQGDDLAHLNPALLAPGVRNHSLADNRASNNDDALANAKEFISANGGKDEFPVVRPHAKTTSDELSLVQGDKVVLTRAFADGWAEGVSRRAGGPAVFPISCLGGSVPGILVRRYEQQVGMMGGGYGGYGGAHVAQQGAHAGYGVHHRGGY</sequence>
<dbReference type="InterPro" id="IPR036028">
    <property type="entry name" value="SH3-like_dom_sf"/>
</dbReference>
<organism evidence="2 3">
    <name type="scientific">Rhizophlyctis rosea</name>
    <dbReference type="NCBI Taxonomy" id="64517"/>
    <lineage>
        <taxon>Eukaryota</taxon>
        <taxon>Fungi</taxon>
        <taxon>Fungi incertae sedis</taxon>
        <taxon>Chytridiomycota</taxon>
        <taxon>Chytridiomycota incertae sedis</taxon>
        <taxon>Chytridiomycetes</taxon>
        <taxon>Rhizophlyctidales</taxon>
        <taxon>Rhizophlyctidaceae</taxon>
        <taxon>Rhizophlyctis</taxon>
    </lineage>
</organism>
<dbReference type="Proteomes" id="UP001212841">
    <property type="component" value="Unassembled WGS sequence"/>
</dbReference>
<proteinExistence type="predicted"/>
<evidence type="ECO:0000313" key="3">
    <source>
        <dbReference type="Proteomes" id="UP001212841"/>
    </source>
</evidence>
<protein>
    <recommendedName>
        <fullName evidence="4">SH3 domain-containing protein</fullName>
    </recommendedName>
</protein>
<dbReference type="EMBL" id="JADGJD010000358">
    <property type="protein sequence ID" value="KAJ3051797.1"/>
    <property type="molecule type" value="Genomic_DNA"/>
</dbReference>